<organism evidence="2 3">
    <name type="scientific">Nonomuraea antimicrobica</name>
    <dbReference type="NCBI Taxonomy" id="561173"/>
    <lineage>
        <taxon>Bacteria</taxon>
        <taxon>Bacillati</taxon>
        <taxon>Actinomycetota</taxon>
        <taxon>Actinomycetes</taxon>
        <taxon>Streptosporangiales</taxon>
        <taxon>Streptosporangiaceae</taxon>
        <taxon>Nonomuraea</taxon>
    </lineage>
</organism>
<evidence type="ECO:0000256" key="1">
    <source>
        <dbReference type="SAM" id="MobiDB-lite"/>
    </source>
</evidence>
<gene>
    <name evidence="2" type="ORF">GCM10022224_056360</name>
</gene>
<dbReference type="EMBL" id="BAAAZP010000101">
    <property type="protein sequence ID" value="GAA3684421.1"/>
    <property type="molecule type" value="Genomic_DNA"/>
</dbReference>
<reference evidence="3" key="1">
    <citation type="journal article" date="2019" name="Int. J. Syst. Evol. Microbiol.">
        <title>The Global Catalogue of Microorganisms (GCM) 10K type strain sequencing project: providing services to taxonomists for standard genome sequencing and annotation.</title>
        <authorList>
            <consortium name="The Broad Institute Genomics Platform"/>
            <consortium name="The Broad Institute Genome Sequencing Center for Infectious Disease"/>
            <person name="Wu L."/>
            <person name="Ma J."/>
        </authorList>
    </citation>
    <scope>NUCLEOTIDE SEQUENCE [LARGE SCALE GENOMIC DNA]</scope>
    <source>
        <strain evidence="3">JCM 16904</strain>
    </source>
</reference>
<evidence type="ECO:0000313" key="3">
    <source>
        <dbReference type="Proteomes" id="UP001500902"/>
    </source>
</evidence>
<proteinExistence type="predicted"/>
<accession>A0ABP7CCX9</accession>
<evidence type="ECO:0000313" key="2">
    <source>
        <dbReference type="EMBL" id="GAA3684421.1"/>
    </source>
</evidence>
<protein>
    <submittedName>
        <fullName evidence="2">Uncharacterized protein</fullName>
    </submittedName>
</protein>
<sequence length="50" mass="5277">MHGYDREAELAAGRPSTLSIGTDIPGVFEVELRPERAGPDPATREPVTGG</sequence>
<dbReference type="Proteomes" id="UP001500902">
    <property type="component" value="Unassembled WGS sequence"/>
</dbReference>
<feature type="region of interest" description="Disordered" evidence="1">
    <location>
        <begin position="1"/>
        <end position="24"/>
    </location>
</feature>
<name>A0ABP7CCX9_9ACTN</name>
<keyword evidence="3" id="KW-1185">Reference proteome</keyword>
<comment type="caution">
    <text evidence="2">The sequence shown here is derived from an EMBL/GenBank/DDBJ whole genome shotgun (WGS) entry which is preliminary data.</text>
</comment>